<gene>
    <name evidence="1" type="ORF">UFOPK4347_01765</name>
</gene>
<protein>
    <submittedName>
        <fullName evidence="1">Unannotated protein</fullName>
    </submittedName>
</protein>
<name>A0A6J7UV08_9ZZZZ</name>
<accession>A0A6J7UV08</accession>
<organism evidence="1">
    <name type="scientific">freshwater metagenome</name>
    <dbReference type="NCBI Taxonomy" id="449393"/>
    <lineage>
        <taxon>unclassified sequences</taxon>
        <taxon>metagenomes</taxon>
        <taxon>ecological metagenomes</taxon>
    </lineage>
</organism>
<sequence>MDNVIYEVSLEPGQKTTGLVSTHCGYERLEVAINGRFWMTDSLGVDSAGNPTEPDWPNGTQSAELQLELLDSESLSVRAVSSKVSHMYHPFVIEAWCE</sequence>
<dbReference type="EMBL" id="CAFBQU010000095">
    <property type="protein sequence ID" value="CAB5068338.1"/>
    <property type="molecule type" value="Genomic_DNA"/>
</dbReference>
<dbReference type="AlphaFoldDB" id="A0A6J7UV08"/>
<proteinExistence type="predicted"/>
<evidence type="ECO:0000313" key="1">
    <source>
        <dbReference type="EMBL" id="CAB5068338.1"/>
    </source>
</evidence>
<reference evidence="1" key="1">
    <citation type="submission" date="2020-05" db="EMBL/GenBank/DDBJ databases">
        <authorList>
            <person name="Chiriac C."/>
            <person name="Salcher M."/>
            <person name="Ghai R."/>
            <person name="Kavagutti S V."/>
        </authorList>
    </citation>
    <scope>NUCLEOTIDE SEQUENCE</scope>
</reference>